<dbReference type="PANTHER" id="PTHR28254:SF1">
    <property type="entry name" value="CYTOCHROME B-C1 COMPLEX SUBUNIT 10, MITOCHONDRIAL"/>
    <property type="match status" value="1"/>
</dbReference>
<organism evidence="2 3">
    <name type="scientific">Bondarzewia mesenterica</name>
    <dbReference type="NCBI Taxonomy" id="1095465"/>
    <lineage>
        <taxon>Eukaryota</taxon>
        <taxon>Fungi</taxon>
        <taxon>Dikarya</taxon>
        <taxon>Basidiomycota</taxon>
        <taxon>Agaricomycotina</taxon>
        <taxon>Agaricomycetes</taxon>
        <taxon>Russulales</taxon>
        <taxon>Bondarzewiaceae</taxon>
        <taxon>Bondarzewia</taxon>
    </lineage>
</organism>
<evidence type="ECO:0000256" key="1">
    <source>
        <dbReference type="SAM" id="Phobius"/>
    </source>
</evidence>
<proteinExistence type="predicted"/>
<dbReference type="EMBL" id="SGPL01000023">
    <property type="protein sequence ID" value="THH20391.1"/>
    <property type="molecule type" value="Genomic_DNA"/>
</dbReference>
<sequence length="77" mass="8329">MARLAYYPTPATQRLGTFTFGTAKRWAGSLGFWGVGAGTAALLFLSVTPKVKKELLVKLPVIGSYYEDTTPASDKPF</sequence>
<dbReference type="Pfam" id="PF09796">
    <property type="entry name" value="QCR10"/>
    <property type="match status" value="1"/>
</dbReference>
<dbReference type="InterPro" id="IPR019182">
    <property type="entry name" value="Cytochrome_b-c1_su10_fun"/>
</dbReference>
<name>A0A4S4M7J9_9AGAM</name>
<keyword evidence="3" id="KW-1185">Reference proteome</keyword>
<evidence type="ECO:0000313" key="3">
    <source>
        <dbReference type="Proteomes" id="UP000310158"/>
    </source>
</evidence>
<keyword evidence="1" id="KW-0472">Membrane</keyword>
<keyword evidence="1" id="KW-0812">Transmembrane</keyword>
<dbReference type="OrthoDB" id="2391627at2759"/>
<keyword evidence="1" id="KW-1133">Transmembrane helix</keyword>
<feature type="transmembrane region" description="Helical" evidence="1">
    <location>
        <begin position="30"/>
        <end position="48"/>
    </location>
</feature>
<gene>
    <name evidence="2" type="ORF">EW146_g980</name>
</gene>
<evidence type="ECO:0000313" key="2">
    <source>
        <dbReference type="EMBL" id="THH20391.1"/>
    </source>
</evidence>
<comment type="caution">
    <text evidence="2">The sequence shown here is derived from an EMBL/GenBank/DDBJ whole genome shotgun (WGS) entry which is preliminary data.</text>
</comment>
<dbReference type="Proteomes" id="UP000310158">
    <property type="component" value="Unassembled WGS sequence"/>
</dbReference>
<accession>A0A4S4M7J9</accession>
<dbReference type="GO" id="GO:0005739">
    <property type="term" value="C:mitochondrion"/>
    <property type="evidence" value="ECO:0007669"/>
    <property type="project" value="GOC"/>
</dbReference>
<dbReference type="AlphaFoldDB" id="A0A4S4M7J9"/>
<dbReference type="GO" id="GO:0006122">
    <property type="term" value="P:mitochondrial electron transport, ubiquinol to cytochrome c"/>
    <property type="evidence" value="ECO:0007669"/>
    <property type="project" value="InterPro"/>
</dbReference>
<reference evidence="2 3" key="1">
    <citation type="submission" date="2019-02" db="EMBL/GenBank/DDBJ databases">
        <title>Genome sequencing of the rare red list fungi Bondarzewia mesenterica.</title>
        <authorList>
            <person name="Buettner E."/>
            <person name="Kellner H."/>
        </authorList>
    </citation>
    <scope>NUCLEOTIDE SEQUENCE [LARGE SCALE GENOMIC DNA]</scope>
    <source>
        <strain evidence="2 3">DSM 108281</strain>
    </source>
</reference>
<dbReference type="PANTHER" id="PTHR28254">
    <property type="entry name" value="CYTOCHROME B-C1 COMPLEX SUBUNIT 10"/>
    <property type="match status" value="1"/>
</dbReference>
<protein>
    <submittedName>
        <fullName evidence="2">Uncharacterized protein</fullName>
    </submittedName>
</protein>